<reference evidence="3" key="1">
    <citation type="journal article" date="2019" name="Int. J. Syst. Evol. Microbiol.">
        <title>The Global Catalogue of Microorganisms (GCM) 10K type strain sequencing project: providing services to taxonomists for standard genome sequencing and annotation.</title>
        <authorList>
            <consortium name="The Broad Institute Genomics Platform"/>
            <consortium name="The Broad Institute Genome Sequencing Center for Infectious Disease"/>
            <person name="Wu L."/>
            <person name="Ma J."/>
        </authorList>
    </citation>
    <scope>NUCLEOTIDE SEQUENCE [LARGE SCALE GENOMIC DNA]</scope>
    <source>
        <strain evidence="3">CCM 7282</strain>
    </source>
</reference>
<comment type="caution">
    <text evidence="2">The sequence shown here is derived from an EMBL/GenBank/DDBJ whole genome shotgun (WGS) entry which is preliminary data.</text>
</comment>
<protein>
    <submittedName>
        <fullName evidence="2">Uncharacterized protein</fullName>
    </submittedName>
</protein>
<proteinExistence type="predicted"/>
<dbReference type="EMBL" id="BMCJ01000003">
    <property type="protein sequence ID" value="GGC87944.1"/>
    <property type="molecule type" value="Genomic_DNA"/>
</dbReference>
<feature type="coiled-coil region" evidence="1">
    <location>
        <begin position="20"/>
        <end position="47"/>
    </location>
</feature>
<accession>A0ABQ1NZL0</accession>
<evidence type="ECO:0000313" key="3">
    <source>
        <dbReference type="Proteomes" id="UP000619534"/>
    </source>
</evidence>
<gene>
    <name evidence="2" type="ORF">GCM10007216_18350</name>
</gene>
<name>A0ABQ1NZL0_9BACI</name>
<keyword evidence="1" id="KW-0175">Coiled coil</keyword>
<organism evidence="2 3">
    <name type="scientific">Thalassobacillus devorans</name>
    <dbReference type="NCBI Taxonomy" id="279813"/>
    <lineage>
        <taxon>Bacteria</taxon>
        <taxon>Bacillati</taxon>
        <taxon>Bacillota</taxon>
        <taxon>Bacilli</taxon>
        <taxon>Bacillales</taxon>
        <taxon>Bacillaceae</taxon>
        <taxon>Thalassobacillus</taxon>
    </lineage>
</organism>
<dbReference type="Proteomes" id="UP000619534">
    <property type="component" value="Unassembled WGS sequence"/>
</dbReference>
<keyword evidence="3" id="KW-1185">Reference proteome</keyword>
<sequence length="48" mass="5927">MKKVIELRKWPQSVPQPSIDEVLKRKKKNREEKIKETKRKIEKIRNNK</sequence>
<evidence type="ECO:0000313" key="2">
    <source>
        <dbReference type="EMBL" id="GGC87944.1"/>
    </source>
</evidence>
<evidence type="ECO:0000256" key="1">
    <source>
        <dbReference type="SAM" id="Coils"/>
    </source>
</evidence>